<evidence type="ECO:0000256" key="10">
    <source>
        <dbReference type="ARBA" id="ARBA00023264"/>
    </source>
</evidence>
<comment type="caution">
    <text evidence="13">The sequence shown here is derived from an EMBL/GenBank/DDBJ whole genome shotgun (WGS) entry which is preliminary data.</text>
</comment>
<evidence type="ECO:0000313" key="14">
    <source>
        <dbReference type="Proteomes" id="UP001529245"/>
    </source>
</evidence>
<evidence type="ECO:0000256" key="5">
    <source>
        <dbReference type="ARBA" id="ARBA00022793"/>
    </source>
</evidence>
<dbReference type="EC" id="4.1.1.65" evidence="3"/>
<keyword evidence="7" id="KW-0865">Zymogen</keyword>
<evidence type="ECO:0000256" key="9">
    <source>
        <dbReference type="ARBA" id="ARBA00023239"/>
    </source>
</evidence>
<dbReference type="RefSeq" id="WP_283203483.1">
    <property type="nucleotide sequence ID" value="NZ_JASGCB010000009.1"/>
</dbReference>
<keyword evidence="11" id="KW-0670">Pyruvate</keyword>
<keyword evidence="10" id="KW-1208">Phospholipid metabolism</keyword>
<gene>
    <name evidence="13" type="primary">asd</name>
    <name evidence="13" type="ORF">QID03_07125</name>
</gene>
<evidence type="ECO:0000256" key="7">
    <source>
        <dbReference type="ARBA" id="ARBA00023145"/>
    </source>
</evidence>
<keyword evidence="14" id="KW-1185">Reference proteome</keyword>
<dbReference type="EMBL" id="JASGCB010000009">
    <property type="protein sequence ID" value="MDI9259959.1"/>
    <property type="molecule type" value="Genomic_DNA"/>
</dbReference>
<keyword evidence="4" id="KW-0444">Lipid biosynthesis</keyword>
<evidence type="ECO:0000256" key="11">
    <source>
        <dbReference type="ARBA" id="ARBA00023317"/>
    </source>
</evidence>
<dbReference type="NCBIfam" id="TIGR00163">
    <property type="entry name" value="PS_decarb"/>
    <property type="match status" value="1"/>
</dbReference>
<reference evidence="13 14" key="1">
    <citation type="submission" date="2023-04" db="EMBL/GenBank/DDBJ databases">
        <title>A. sendaiensis sub sp. chiapanensis a novel subspecie with specific adaptation in bacterial cell wall isolated from an active volcano.</title>
        <authorList>
            <person name="Alvarez Gutierrez P.E."/>
            <person name="Ortiz Cortes L.Y."/>
        </authorList>
    </citation>
    <scope>NUCLEOTIDE SEQUENCE [LARGE SCALE GENOMIC DNA]</scope>
    <source>
        <strain evidence="13 14">PA2</strain>
    </source>
</reference>
<evidence type="ECO:0000256" key="2">
    <source>
        <dbReference type="ARBA" id="ARBA00005189"/>
    </source>
</evidence>
<dbReference type="Proteomes" id="UP001529245">
    <property type="component" value="Unassembled WGS sequence"/>
</dbReference>
<keyword evidence="8" id="KW-0594">Phospholipid biosynthesis</keyword>
<dbReference type="Pfam" id="PF02666">
    <property type="entry name" value="PS_Dcarbxylase"/>
    <property type="match status" value="1"/>
</dbReference>
<dbReference type="InterPro" id="IPR033177">
    <property type="entry name" value="PSD-B"/>
</dbReference>
<organism evidence="13 14">
    <name type="scientific">Alicyclobacillus sendaiensis PA2</name>
    <dbReference type="NCBI Taxonomy" id="3029425"/>
    <lineage>
        <taxon>Bacteria</taxon>
        <taxon>Bacillati</taxon>
        <taxon>Bacillota</taxon>
        <taxon>Bacilli</taxon>
        <taxon>Bacillales</taxon>
        <taxon>Alicyclobacillaceae</taxon>
        <taxon>Alicyclobacillus</taxon>
    </lineage>
</organism>
<name>A0ABT6XXZ3_ALISE</name>
<comment type="pathway">
    <text evidence="12">Phospholipid metabolism; phosphatidylethanolamine biosynthesis.</text>
</comment>
<dbReference type="PANTHER" id="PTHR10067:SF6">
    <property type="entry name" value="PHOSPHATIDYLSERINE DECARBOXYLASE PROENZYME, MITOCHONDRIAL"/>
    <property type="match status" value="1"/>
</dbReference>
<evidence type="ECO:0000256" key="6">
    <source>
        <dbReference type="ARBA" id="ARBA00023098"/>
    </source>
</evidence>
<keyword evidence="6" id="KW-0443">Lipid metabolism</keyword>
<dbReference type="GO" id="GO:0004609">
    <property type="term" value="F:phosphatidylserine decarboxylase activity"/>
    <property type="evidence" value="ECO:0007669"/>
    <property type="project" value="UniProtKB-EC"/>
</dbReference>
<evidence type="ECO:0000256" key="1">
    <source>
        <dbReference type="ARBA" id="ARBA00001928"/>
    </source>
</evidence>
<evidence type="ECO:0000256" key="8">
    <source>
        <dbReference type="ARBA" id="ARBA00023209"/>
    </source>
</evidence>
<comment type="pathway">
    <text evidence="2">Lipid metabolism.</text>
</comment>
<comment type="cofactor">
    <cofactor evidence="1">
        <name>pyruvate</name>
        <dbReference type="ChEBI" id="CHEBI:15361"/>
    </cofactor>
</comment>
<evidence type="ECO:0000313" key="13">
    <source>
        <dbReference type="EMBL" id="MDI9259959.1"/>
    </source>
</evidence>
<proteinExistence type="predicted"/>
<dbReference type="InterPro" id="IPR003817">
    <property type="entry name" value="PS_Dcarbxylase"/>
</dbReference>
<keyword evidence="9 13" id="KW-0456">Lyase</keyword>
<dbReference type="PANTHER" id="PTHR10067">
    <property type="entry name" value="PHOSPHATIDYLSERINE DECARBOXYLASE"/>
    <property type="match status" value="1"/>
</dbReference>
<sequence>MYAFPKRAYTFCLRHFVDSEISRRAIPWFIRHYNVELREIAKDLSDYRTLGEFFTRQLRLGARPIEDGITSPTDGLVQEVGGLEGGRRLFVKGSLFNLRQLVQDDDLAEELLGGQSVTVYLSPRDYHRIHAPVECAPEQVWRIPGSLYPVNPAATRVMPGLLARNERVVTRFSSPWGPFVMVMVGACGVGTIRLRYAVNRGRQLNLIPGQAYRRGEEIGHFALGSTVLVLFPSSWALEWSVAVGDHVRMGQNLAKIAMDRKG</sequence>
<protein>
    <recommendedName>
        <fullName evidence="3">phosphatidylserine decarboxylase</fullName>
        <ecNumber evidence="3">4.1.1.65</ecNumber>
    </recommendedName>
</protein>
<accession>A0ABT6XXZ3</accession>
<evidence type="ECO:0000256" key="3">
    <source>
        <dbReference type="ARBA" id="ARBA00012243"/>
    </source>
</evidence>
<evidence type="ECO:0000256" key="12">
    <source>
        <dbReference type="ARBA" id="ARBA00024326"/>
    </source>
</evidence>
<evidence type="ECO:0000256" key="4">
    <source>
        <dbReference type="ARBA" id="ARBA00022516"/>
    </source>
</evidence>
<keyword evidence="5" id="KW-0210">Decarboxylase</keyword>